<dbReference type="RefSeq" id="WP_205132738.1">
    <property type="nucleotide sequence ID" value="NZ_JACSNT010000002.1"/>
</dbReference>
<protein>
    <recommendedName>
        <fullName evidence="3">Transposase</fullName>
    </recommendedName>
</protein>
<gene>
    <name evidence="1" type="ORF">H9X83_06990</name>
</gene>
<keyword evidence="2" id="KW-1185">Reference proteome</keyword>
<sequence>MIRRETSLRVNAGANISKEDAEKMGMDIGRKIIYRRKTVDKPNRPGRIIQRKGVVWGMWKHHFIVLWDTHNYKEALQYRLLSKGSLQNCGEGVEIK</sequence>
<evidence type="ECO:0008006" key="3">
    <source>
        <dbReference type="Google" id="ProtNLM"/>
    </source>
</evidence>
<dbReference type="EMBL" id="JACSNV010000008">
    <property type="protein sequence ID" value="MBM6877905.1"/>
    <property type="molecule type" value="Genomic_DNA"/>
</dbReference>
<evidence type="ECO:0000313" key="2">
    <source>
        <dbReference type="Proteomes" id="UP000729290"/>
    </source>
</evidence>
<accession>A0ABS2GA43</accession>
<evidence type="ECO:0000313" key="1">
    <source>
        <dbReference type="EMBL" id="MBM6877905.1"/>
    </source>
</evidence>
<dbReference type="Proteomes" id="UP000729290">
    <property type="component" value="Unassembled WGS sequence"/>
</dbReference>
<organism evidence="1 2">
    <name type="scientific">Anaerotignum lactatifermentans</name>
    <dbReference type="NCBI Taxonomy" id="160404"/>
    <lineage>
        <taxon>Bacteria</taxon>
        <taxon>Bacillati</taxon>
        <taxon>Bacillota</taxon>
        <taxon>Clostridia</taxon>
        <taxon>Lachnospirales</taxon>
        <taxon>Anaerotignaceae</taxon>
        <taxon>Anaerotignum</taxon>
    </lineage>
</organism>
<name>A0ABS2GA43_9FIRM</name>
<proteinExistence type="predicted"/>
<reference evidence="1 2" key="1">
    <citation type="journal article" date="2021" name="Sci. Rep.">
        <title>The distribution of antibiotic resistance genes in chicken gut microbiota commensals.</title>
        <authorList>
            <person name="Juricova H."/>
            <person name="Matiasovicova J."/>
            <person name="Kubasova T."/>
            <person name="Cejkova D."/>
            <person name="Rychlik I."/>
        </authorList>
    </citation>
    <scope>NUCLEOTIDE SEQUENCE [LARGE SCALE GENOMIC DNA]</scope>
    <source>
        <strain evidence="1 2">An431b</strain>
    </source>
</reference>
<comment type="caution">
    <text evidence="1">The sequence shown here is derived from an EMBL/GenBank/DDBJ whole genome shotgun (WGS) entry which is preliminary data.</text>
</comment>